<evidence type="ECO:0000313" key="1">
    <source>
        <dbReference type="Ensembl" id="ENSNMLP00000004751.1"/>
    </source>
</evidence>
<keyword evidence="2" id="KW-1185">Reference proteome</keyword>
<evidence type="ECO:0000313" key="2">
    <source>
        <dbReference type="Proteomes" id="UP000694523"/>
    </source>
</evidence>
<name>A0A8C6SCB6_9GOBI</name>
<dbReference type="SUPFAM" id="SSF48726">
    <property type="entry name" value="Immunoglobulin"/>
    <property type="match status" value="1"/>
</dbReference>
<protein>
    <recommendedName>
        <fullName evidence="3">Immunoglobulin subtype domain-containing protein</fullName>
    </recommendedName>
</protein>
<sequence>IAYIGADTTISCTHRDVNFICKQSLHTCDILSRGPELVYHISDVSRQDQGVYWCGYESRNGNKVSREKIDLQGKKYLVTTEDSGSYWFGTERIGNKMKIFNHSGSISLTSCPISSEANMTILPSTTHPGKTCHFYFFFCPTKPFQRSILYHTHACLNCMVNYEEL</sequence>
<reference evidence="1" key="2">
    <citation type="submission" date="2025-09" db="UniProtKB">
        <authorList>
            <consortium name="Ensembl"/>
        </authorList>
    </citation>
    <scope>IDENTIFICATION</scope>
</reference>
<evidence type="ECO:0008006" key="3">
    <source>
        <dbReference type="Google" id="ProtNLM"/>
    </source>
</evidence>
<dbReference type="InterPro" id="IPR036179">
    <property type="entry name" value="Ig-like_dom_sf"/>
</dbReference>
<accession>A0A8C6SCB6</accession>
<dbReference type="Proteomes" id="UP000694523">
    <property type="component" value="Unplaced"/>
</dbReference>
<dbReference type="AlphaFoldDB" id="A0A8C6SCB6"/>
<proteinExistence type="predicted"/>
<organism evidence="1 2">
    <name type="scientific">Neogobius melanostomus</name>
    <name type="common">round goby</name>
    <dbReference type="NCBI Taxonomy" id="47308"/>
    <lineage>
        <taxon>Eukaryota</taxon>
        <taxon>Metazoa</taxon>
        <taxon>Chordata</taxon>
        <taxon>Craniata</taxon>
        <taxon>Vertebrata</taxon>
        <taxon>Euteleostomi</taxon>
        <taxon>Actinopterygii</taxon>
        <taxon>Neopterygii</taxon>
        <taxon>Teleostei</taxon>
        <taxon>Neoteleostei</taxon>
        <taxon>Acanthomorphata</taxon>
        <taxon>Gobiaria</taxon>
        <taxon>Gobiiformes</taxon>
        <taxon>Gobioidei</taxon>
        <taxon>Gobiidae</taxon>
        <taxon>Benthophilinae</taxon>
        <taxon>Neogobiini</taxon>
        <taxon>Neogobius</taxon>
    </lineage>
</organism>
<dbReference type="Ensembl" id="ENSNMLT00000005432.1">
    <property type="protein sequence ID" value="ENSNMLP00000004751.1"/>
    <property type="gene ID" value="ENSNMLG00000003472.1"/>
</dbReference>
<reference evidence="1" key="1">
    <citation type="submission" date="2025-08" db="UniProtKB">
        <authorList>
            <consortium name="Ensembl"/>
        </authorList>
    </citation>
    <scope>IDENTIFICATION</scope>
</reference>